<dbReference type="PROSITE" id="PS51722">
    <property type="entry name" value="G_TR_2"/>
    <property type="match status" value="1"/>
</dbReference>
<keyword evidence="9" id="KW-1185">Reference proteome</keyword>
<evidence type="ECO:0000256" key="6">
    <source>
        <dbReference type="SAM" id="MobiDB-lite"/>
    </source>
</evidence>
<sequence>MNKINIKRFEDPNLWLYENVFKSSVKVNQGESMFNKNFEKKAREKLKLILKECKMYDKELAKLSCRNEIALNHVHPCRKIDMNTLHFNPFKGKSKLIDLNQFVNGKRRNDISRDCYNGALSQGNAKTRDVKVNPLLNQLKERKEVNISKITSCFANYANYYDTYLKEKHMNELLKRHEEKMIAPGGTTGQDKREVSSYEKGDALIDHLKEDDAENILRNSTPVRFSTVTQNRQNYEERLTLHPTDSFQKDVMKNGLNHESFPFEFAPNGDLLGATISYVDSIDKRNMHERKDASETSKWGKIPFEAKDDTVDVECEPHKAVYLGKTTLKNNTQWERSLEEGVKTVKNDTLLGSKHTLLCEASGEDFPGRCSQDGKGGNQHDGEFREPISRVHLKVRGENPSSKVNVVHNTDEEPPFGNKKGRHTFEENRGGINPNMYFNSLSIFEKLNKTSLYGNMPFSDSVSSPMGNYSYVEEDTSVTSILSHLRDKKKITLANTNEGDDVGEKIKMGNVHVHSSLGTSSKGAAVVEGRASSVLSAITTHAEINEVYPQDKGKSAERGASTPIENRENRENRESRKKRNSTSIRQYERIDSNNITVSILSEHLNVEEEKIINVCKYILDNDYIETNTRLEKEVTELICEELNMLEKLKFSCIHLRNRNPIVTILGHVDHGKTTLLDHFRNSNVAKNEVGGITQKLGAFEVYIKKKKKKITFLDTPGHSVFKIIRKRCVQCTDLIVLVISVDDGIMSETVECIQLAKKYNIPLIVAINKIDKQNPDMEKMSKNLRNYDVITEIENGEVPIIPISAVKGINVDLLLNRIVQVSDKLNLTCDYGSMCSAYVLEKRLDPSKGKVLTVICKSGTLKINTYIIIGHIYTKIKKIFNYNDIPVKEAYPSEVVQIVCSISFADENIKYGDLILEMSNLKCAQKVSKYKLKMAQYNLINNYYLQEGEETSRATLLPGDRDDTIHYQDVLNSNVNLKSNSENRRKKKENTKEGGVTYVERKTTIELPQIHLIIKTCDEGSMEAIMEGINDYNEKEKKNNFCDVTNFIDRNYIHKNVLTDEKIKINDVFKKWKPFKIITKGVGMFSSNDLKYCEYVKPCFLFSFNVDVDRKTQNMIDNNGAILRNHNIIYELFKDIENICNFYFGSLHVYEPVSKMVINRTGFYSFKKNKTRKTVISVDIKDGICNTSHTYNVLRNKEVLHKNLSILSMQKNKQSTTELTKTSNVNAIIFNTDSEDFQIGDQIVALKKVPRPPLFSKIRTFDLSP</sequence>
<dbReference type="GO" id="GO:0005737">
    <property type="term" value="C:cytoplasm"/>
    <property type="evidence" value="ECO:0007669"/>
    <property type="project" value="TreeGrafter"/>
</dbReference>
<evidence type="ECO:0000313" key="8">
    <source>
        <dbReference type="EMBL" id="SBT32022.1"/>
    </source>
</evidence>
<comment type="similarity">
    <text evidence="1">Belongs to the TRAFAC class translation factor GTPase superfamily. Classic translation factor GTPase family. IF-2 subfamily.</text>
</comment>
<feature type="region of interest" description="Disordered" evidence="6">
    <location>
        <begin position="402"/>
        <end position="428"/>
    </location>
</feature>
<accession>A0A1A8YKD4</accession>
<dbReference type="FunFam" id="3.40.50.300:FF:000019">
    <property type="entry name" value="Translation initiation factor IF-2"/>
    <property type="match status" value="1"/>
</dbReference>
<keyword evidence="3" id="KW-0547">Nucleotide-binding</keyword>
<protein>
    <submittedName>
        <fullName evidence="8">Translation initiation factor IF-2, putative (IF2c)</fullName>
    </submittedName>
</protein>
<organism evidence="8 9">
    <name type="scientific">Plasmodium ovale wallikeri</name>
    <dbReference type="NCBI Taxonomy" id="864142"/>
    <lineage>
        <taxon>Eukaryota</taxon>
        <taxon>Sar</taxon>
        <taxon>Alveolata</taxon>
        <taxon>Apicomplexa</taxon>
        <taxon>Aconoidasida</taxon>
        <taxon>Haemosporida</taxon>
        <taxon>Plasmodiidae</taxon>
        <taxon>Plasmodium</taxon>
        <taxon>Plasmodium (Plasmodium)</taxon>
    </lineage>
</organism>
<dbReference type="InterPro" id="IPR015760">
    <property type="entry name" value="TIF_IF2"/>
</dbReference>
<dbReference type="InterPro" id="IPR036925">
    <property type="entry name" value="TIF_IF2_dom3_sf"/>
</dbReference>
<dbReference type="Proteomes" id="UP000078555">
    <property type="component" value="Unassembled WGS sequence"/>
</dbReference>
<dbReference type="Pfam" id="PF00009">
    <property type="entry name" value="GTP_EFTU"/>
    <property type="match status" value="1"/>
</dbReference>
<dbReference type="CDD" id="cd01887">
    <property type="entry name" value="IF2_eIF5B"/>
    <property type="match status" value="1"/>
</dbReference>
<proteinExistence type="inferred from homology"/>
<evidence type="ECO:0000256" key="5">
    <source>
        <dbReference type="ARBA" id="ARBA00023134"/>
    </source>
</evidence>
<feature type="compositionally biased region" description="Basic and acidic residues" evidence="6">
    <location>
        <begin position="565"/>
        <end position="574"/>
    </location>
</feature>
<reference evidence="9" key="1">
    <citation type="submission" date="2016-05" db="EMBL/GenBank/DDBJ databases">
        <authorList>
            <person name="Naeem Raeece"/>
        </authorList>
    </citation>
    <scope>NUCLEOTIDE SEQUENCE [LARGE SCALE GENOMIC DNA]</scope>
</reference>
<evidence type="ECO:0000256" key="3">
    <source>
        <dbReference type="ARBA" id="ARBA00022741"/>
    </source>
</evidence>
<dbReference type="Gene3D" id="2.40.30.10">
    <property type="entry name" value="Translation factors"/>
    <property type="match status" value="2"/>
</dbReference>
<dbReference type="PANTHER" id="PTHR43381">
    <property type="entry name" value="TRANSLATION INITIATION FACTOR IF-2-RELATED"/>
    <property type="match status" value="1"/>
</dbReference>
<keyword evidence="2 8" id="KW-0396">Initiation factor</keyword>
<dbReference type="SUPFAM" id="SSF52540">
    <property type="entry name" value="P-loop containing nucleoside triphosphate hydrolases"/>
    <property type="match status" value="1"/>
</dbReference>
<dbReference type="NCBIfam" id="TIGR00231">
    <property type="entry name" value="small_GTP"/>
    <property type="match status" value="1"/>
</dbReference>
<dbReference type="InterPro" id="IPR053905">
    <property type="entry name" value="EF-G-like_DII"/>
</dbReference>
<evidence type="ECO:0000313" key="9">
    <source>
        <dbReference type="Proteomes" id="UP000078555"/>
    </source>
</evidence>
<dbReference type="SUPFAM" id="SSF52156">
    <property type="entry name" value="Initiation factor IF2/eIF5b, domain 3"/>
    <property type="match status" value="1"/>
</dbReference>
<dbReference type="Gene3D" id="3.40.50.10050">
    <property type="entry name" value="Translation initiation factor IF- 2, domain 3"/>
    <property type="match status" value="1"/>
</dbReference>
<gene>
    <name evidence="8" type="ORF">POVWA1_010070</name>
</gene>
<dbReference type="InterPro" id="IPR023115">
    <property type="entry name" value="TIF_IF2_dom3"/>
</dbReference>
<name>A0A1A8YKD4_PLAOA</name>
<dbReference type="PANTHER" id="PTHR43381:SF5">
    <property type="entry name" value="TR-TYPE G DOMAIN-CONTAINING PROTEIN"/>
    <property type="match status" value="1"/>
</dbReference>
<dbReference type="GO" id="GO:0003743">
    <property type="term" value="F:translation initiation factor activity"/>
    <property type="evidence" value="ECO:0007669"/>
    <property type="project" value="UniProtKB-KW"/>
</dbReference>
<dbReference type="EMBL" id="FLRD01000031">
    <property type="protein sequence ID" value="SBT32022.1"/>
    <property type="molecule type" value="Genomic_DNA"/>
</dbReference>
<dbReference type="SUPFAM" id="SSF50447">
    <property type="entry name" value="Translation proteins"/>
    <property type="match status" value="1"/>
</dbReference>
<dbReference type="GO" id="GO:0003924">
    <property type="term" value="F:GTPase activity"/>
    <property type="evidence" value="ECO:0007669"/>
    <property type="project" value="InterPro"/>
</dbReference>
<feature type="domain" description="Tr-type G" evidence="7">
    <location>
        <begin position="657"/>
        <end position="828"/>
    </location>
</feature>
<dbReference type="GO" id="GO:0005525">
    <property type="term" value="F:GTP binding"/>
    <property type="evidence" value="ECO:0007669"/>
    <property type="project" value="UniProtKB-KW"/>
</dbReference>
<dbReference type="InterPro" id="IPR005225">
    <property type="entry name" value="Small_GTP-bd"/>
</dbReference>
<evidence type="ECO:0000256" key="4">
    <source>
        <dbReference type="ARBA" id="ARBA00022917"/>
    </source>
</evidence>
<dbReference type="InterPro" id="IPR027417">
    <property type="entry name" value="P-loop_NTPase"/>
</dbReference>
<dbReference type="InterPro" id="IPR009000">
    <property type="entry name" value="Transl_B-barrel_sf"/>
</dbReference>
<dbReference type="AlphaFoldDB" id="A0A1A8YKD4"/>
<dbReference type="Pfam" id="PF11987">
    <property type="entry name" value="IF-2"/>
    <property type="match status" value="1"/>
</dbReference>
<feature type="region of interest" description="Disordered" evidence="6">
    <location>
        <begin position="547"/>
        <end position="583"/>
    </location>
</feature>
<dbReference type="Pfam" id="PF22042">
    <property type="entry name" value="EF-G_D2"/>
    <property type="match status" value="1"/>
</dbReference>
<keyword evidence="5" id="KW-0342">GTP-binding</keyword>
<keyword evidence="4" id="KW-0648">Protein biosynthesis</keyword>
<evidence type="ECO:0000256" key="1">
    <source>
        <dbReference type="ARBA" id="ARBA00007733"/>
    </source>
</evidence>
<evidence type="ECO:0000259" key="7">
    <source>
        <dbReference type="PROSITE" id="PS51722"/>
    </source>
</evidence>
<dbReference type="Gene3D" id="3.40.50.300">
    <property type="entry name" value="P-loop containing nucleotide triphosphate hydrolases"/>
    <property type="match status" value="1"/>
</dbReference>
<evidence type="ECO:0000256" key="2">
    <source>
        <dbReference type="ARBA" id="ARBA00022540"/>
    </source>
</evidence>
<dbReference type="InterPro" id="IPR000795">
    <property type="entry name" value="T_Tr_GTP-bd_dom"/>
</dbReference>